<dbReference type="InterPro" id="IPR004839">
    <property type="entry name" value="Aminotransferase_I/II_large"/>
</dbReference>
<keyword evidence="3 9" id="KW-0032">Aminotransferase</keyword>
<dbReference type="Pfam" id="PF00392">
    <property type="entry name" value="GntR"/>
    <property type="match status" value="1"/>
</dbReference>
<gene>
    <name evidence="9" type="ORF">DXC19_00005</name>
</gene>
<keyword evidence="6" id="KW-0238">DNA-binding</keyword>
<dbReference type="CDD" id="cd00609">
    <property type="entry name" value="AAT_like"/>
    <property type="match status" value="1"/>
</dbReference>
<evidence type="ECO:0000256" key="7">
    <source>
        <dbReference type="ARBA" id="ARBA00023163"/>
    </source>
</evidence>
<name>A0A8B2ZKH1_STAWA</name>
<proteinExistence type="inferred from homology"/>
<keyword evidence="4" id="KW-0663">Pyridoxal phosphate</keyword>
<evidence type="ECO:0000256" key="3">
    <source>
        <dbReference type="ARBA" id="ARBA00022576"/>
    </source>
</evidence>
<keyword evidence="7" id="KW-0804">Transcription</keyword>
<evidence type="ECO:0000259" key="8">
    <source>
        <dbReference type="PROSITE" id="PS50949"/>
    </source>
</evidence>
<dbReference type="SUPFAM" id="SSF46785">
    <property type="entry name" value="Winged helix' DNA-binding domain"/>
    <property type="match status" value="1"/>
</dbReference>
<evidence type="ECO:0000256" key="2">
    <source>
        <dbReference type="ARBA" id="ARBA00005384"/>
    </source>
</evidence>
<dbReference type="InterPro" id="IPR015421">
    <property type="entry name" value="PyrdxlP-dep_Trfase_major"/>
</dbReference>
<comment type="similarity">
    <text evidence="2">In the C-terminal section; belongs to the class-I pyridoxal-phosphate-dependent aminotransferase family.</text>
</comment>
<sequence>MRETQSLYIDLYEKLKKQIIEGQYQSNDRFPSKRQLSEHLSLSQTTIEHAYQLLLDEGFIYSKPRSGYYVSDIESLPVLPKQYVLPTTTYINNDNTEIEKTNYNYSFNLSEIDAEYFPTHLFRKYAKDVFEDNQFDLLQRGDNQGEFELRQQIAHYLFNSRGVTSHPDQIVIGSSTEQLLNMLTDILEDASFAIEKPSYPPIKQVLDKKKFNYLQVPVEKNGIQTHPILSSEHNIIYITPSHQFPTGYVMNLKKRTQLINWAQQQDNRYIIEDDYDSEFRYFGKPIPALQSLDSQDKVIYLSTFSKSIYPSCRIAYIVLPPKLLEQYHHYHYKEANTAPVHIQRMIAQFMSSGSFERHLNKMRKIYKEKLQFILNALSPYENQLKVDGALTGMHFTLTVLNGLNMEECLQRAKEHSLKLHPYEFEENSNLNPPKFIIGFGGIPKKRLASHTEALINSLIIK</sequence>
<dbReference type="Gene3D" id="3.40.640.10">
    <property type="entry name" value="Type I PLP-dependent aspartate aminotransferase-like (Major domain)"/>
    <property type="match status" value="1"/>
</dbReference>
<evidence type="ECO:0000313" key="9">
    <source>
        <dbReference type="EMBL" id="RGM31917.1"/>
    </source>
</evidence>
<evidence type="ECO:0000256" key="4">
    <source>
        <dbReference type="ARBA" id="ARBA00022898"/>
    </source>
</evidence>
<comment type="caution">
    <text evidence="9">The sequence shown here is derived from an EMBL/GenBank/DDBJ whole genome shotgun (WGS) entry which is preliminary data.</text>
</comment>
<dbReference type="PANTHER" id="PTHR46577">
    <property type="entry name" value="HTH-TYPE TRANSCRIPTIONAL REGULATORY PROTEIN GABR"/>
    <property type="match status" value="1"/>
</dbReference>
<dbReference type="GO" id="GO:0003677">
    <property type="term" value="F:DNA binding"/>
    <property type="evidence" value="ECO:0007669"/>
    <property type="project" value="UniProtKB-KW"/>
</dbReference>
<evidence type="ECO:0000256" key="1">
    <source>
        <dbReference type="ARBA" id="ARBA00001933"/>
    </source>
</evidence>
<dbReference type="InterPro" id="IPR051446">
    <property type="entry name" value="HTH_trans_reg/aminotransferase"/>
</dbReference>
<dbReference type="PROSITE" id="PS50949">
    <property type="entry name" value="HTH_GNTR"/>
    <property type="match status" value="1"/>
</dbReference>
<dbReference type="Gene3D" id="1.10.10.10">
    <property type="entry name" value="Winged helix-like DNA-binding domain superfamily/Winged helix DNA-binding domain"/>
    <property type="match status" value="1"/>
</dbReference>
<evidence type="ECO:0000313" key="10">
    <source>
        <dbReference type="Proteomes" id="UP000261016"/>
    </source>
</evidence>
<dbReference type="GO" id="GO:0030170">
    <property type="term" value="F:pyridoxal phosphate binding"/>
    <property type="evidence" value="ECO:0007669"/>
    <property type="project" value="InterPro"/>
</dbReference>
<dbReference type="RefSeq" id="WP_117725836.1">
    <property type="nucleotide sequence ID" value="NZ_CABMFV010000001.1"/>
</dbReference>
<accession>A0A8B2ZKH1</accession>
<dbReference type="InterPro" id="IPR036390">
    <property type="entry name" value="WH_DNA-bd_sf"/>
</dbReference>
<dbReference type="SMART" id="SM00345">
    <property type="entry name" value="HTH_GNTR"/>
    <property type="match status" value="1"/>
</dbReference>
<dbReference type="GO" id="GO:0008483">
    <property type="term" value="F:transaminase activity"/>
    <property type="evidence" value="ECO:0007669"/>
    <property type="project" value="UniProtKB-KW"/>
</dbReference>
<dbReference type="PANTHER" id="PTHR46577:SF1">
    <property type="entry name" value="HTH-TYPE TRANSCRIPTIONAL REGULATORY PROTEIN GABR"/>
    <property type="match status" value="1"/>
</dbReference>
<feature type="domain" description="HTH gntR-type" evidence="8">
    <location>
        <begin position="5"/>
        <end position="73"/>
    </location>
</feature>
<dbReference type="Proteomes" id="UP000261016">
    <property type="component" value="Unassembled WGS sequence"/>
</dbReference>
<dbReference type="InterPro" id="IPR036388">
    <property type="entry name" value="WH-like_DNA-bd_sf"/>
</dbReference>
<dbReference type="Pfam" id="PF00155">
    <property type="entry name" value="Aminotran_1_2"/>
    <property type="match status" value="1"/>
</dbReference>
<dbReference type="CDD" id="cd07377">
    <property type="entry name" value="WHTH_GntR"/>
    <property type="match status" value="1"/>
</dbReference>
<keyword evidence="9" id="KW-0808">Transferase</keyword>
<dbReference type="AlphaFoldDB" id="A0A8B2ZKH1"/>
<dbReference type="GO" id="GO:0003700">
    <property type="term" value="F:DNA-binding transcription factor activity"/>
    <property type="evidence" value="ECO:0007669"/>
    <property type="project" value="InterPro"/>
</dbReference>
<evidence type="ECO:0000256" key="6">
    <source>
        <dbReference type="ARBA" id="ARBA00023125"/>
    </source>
</evidence>
<organism evidence="9 10">
    <name type="scientific">Staphylococcus warneri</name>
    <dbReference type="NCBI Taxonomy" id="1292"/>
    <lineage>
        <taxon>Bacteria</taxon>
        <taxon>Bacillati</taxon>
        <taxon>Bacillota</taxon>
        <taxon>Bacilli</taxon>
        <taxon>Bacillales</taxon>
        <taxon>Staphylococcaceae</taxon>
        <taxon>Staphylococcus</taxon>
    </lineage>
</organism>
<comment type="cofactor">
    <cofactor evidence="1">
        <name>pyridoxal 5'-phosphate</name>
        <dbReference type="ChEBI" id="CHEBI:597326"/>
    </cofactor>
</comment>
<evidence type="ECO:0000256" key="5">
    <source>
        <dbReference type="ARBA" id="ARBA00023015"/>
    </source>
</evidence>
<reference evidence="9 10" key="1">
    <citation type="submission" date="2018-08" db="EMBL/GenBank/DDBJ databases">
        <title>A genome reference for cultivated species of the human gut microbiota.</title>
        <authorList>
            <person name="Zou Y."/>
            <person name="Xue W."/>
            <person name="Luo G."/>
        </authorList>
    </citation>
    <scope>NUCLEOTIDE SEQUENCE [LARGE SCALE GENOMIC DNA]</scope>
    <source>
        <strain evidence="9 10">OM08-17AT</strain>
    </source>
</reference>
<dbReference type="InterPro" id="IPR000524">
    <property type="entry name" value="Tscrpt_reg_HTH_GntR"/>
</dbReference>
<dbReference type="EMBL" id="QSTD01000001">
    <property type="protein sequence ID" value="RGM31917.1"/>
    <property type="molecule type" value="Genomic_DNA"/>
</dbReference>
<protein>
    <submittedName>
        <fullName evidence="9">PLP-dependent aminotransferase family protein</fullName>
    </submittedName>
</protein>
<dbReference type="InterPro" id="IPR015424">
    <property type="entry name" value="PyrdxlP-dep_Trfase"/>
</dbReference>
<dbReference type="SUPFAM" id="SSF53383">
    <property type="entry name" value="PLP-dependent transferases"/>
    <property type="match status" value="1"/>
</dbReference>
<keyword evidence="5" id="KW-0805">Transcription regulation</keyword>